<dbReference type="GO" id="GO:0006302">
    <property type="term" value="P:double-strand break repair"/>
    <property type="evidence" value="ECO:0007669"/>
    <property type="project" value="InterPro"/>
</dbReference>
<dbReference type="InterPro" id="IPR027417">
    <property type="entry name" value="P-loop_NTPase"/>
</dbReference>
<dbReference type="RefSeq" id="WP_208055029.1">
    <property type="nucleotide sequence ID" value="NZ_JAGEMK010000002.1"/>
</dbReference>
<dbReference type="GO" id="GO:0016887">
    <property type="term" value="F:ATP hydrolysis activity"/>
    <property type="evidence" value="ECO:0007669"/>
    <property type="project" value="InterPro"/>
</dbReference>
<evidence type="ECO:0000256" key="1">
    <source>
        <dbReference type="ARBA" id="ARBA00006930"/>
    </source>
</evidence>
<gene>
    <name evidence="6" type="ORF">J4G33_06090</name>
</gene>
<dbReference type="Proteomes" id="UP000664209">
    <property type="component" value="Unassembled WGS sequence"/>
</dbReference>
<dbReference type="Gene3D" id="3.40.50.300">
    <property type="entry name" value="P-loop containing nucleotide triphosphate hydrolases"/>
    <property type="match status" value="2"/>
</dbReference>
<dbReference type="EMBL" id="JAGEMK010000002">
    <property type="protein sequence ID" value="MBO1751369.1"/>
    <property type="molecule type" value="Genomic_DNA"/>
</dbReference>
<accession>A0A939LSN3</accession>
<sequence>MYLHTMTLQALGPFAGTHTIDFAELGASGIFLLEGPTGAGKSTLIDALVFALYGKVASKDASDERLRSAHASPADETVVDLVFECGSGIYRVRRTPAYQRPKQRGSGTTLQQASVRLWRLSSPDAPEDGELLSARLDEAGLELQRIVGLDRHQFVQTVVLPQGEFAGFLRAKPEDRRGLLQRVFGTAVYEQVEQRLVRMRAEVGRAVEDRREAVARSTAHLLGAAGLVEEEATALQAAGGSLEDPDGEGGLLTLGRAHADALEERARRARTVADQAKTACAGTQQALDDGRRQLDLLRRRTVLRTELASLETRAEEHQQEADRCSGGRRAQAVHPLITGLEQARRALTTAQEAERATALGAEAELQALVVDVTDPSVRRKTLGVERDRCTTLRGSLDRLVTIEHGLPARRAEVTAAHAARVAQEAERDRLAQQVAARPALRKALEEELAEARSVAAQLGGATQRIELAQGRLRAAREVVDLAATLATAEQAVAEAAASATAAVEKAARTQQARIAGIAGELARGLEPGAPCAVCGSTEHPAPAPLDPEHVTPEAVEAAEARRLAAQQHLEAASTARSQAREQLGARSAAAEGLDVQQAQAALDAVRAEVATAQAATDRTVVLERKVQEHDGETRRLEAHVHELGTQIATHVAEAASLSTQIAADEAEVHAAREGAPTVHERVAALDDRVRSLTAWIDALAEVEDRLTQEADRADELSMGLADHGFTDADAARAAHLPAAELTALDAGVSRYRSALERVTTGLAEPEVQDLPEQLEINLDTLLEAHQVADTAATQAAAEAARLEDRATSTARALAELVRAVEAYREVALEAEPVVRMANLASANGGDNTKRLTLGTFVLVRRFEDVVAAANARLVAMSSGRFELVRSEEREAVRTLRTGLAMKVIDHRTETERDPRTLSGGETFYVSLCLALGLADVVTAEAGGIDLGTLFVDEGFGSLDPETLDVVLAELGRLRDGGRIVGVVSHVEQLKQSIAERIEVRRLPSGSSTLTVRA</sequence>
<evidence type="ECO:0000256" key="2">
    <source>
        <dbReference type="ARBA" id="ARBA00011322"/>
    </source>
</evidence>
<evidence type="ECO:0000256" key="3">
    <source>
        <dbReference type="ARBA" id="ARBA00013368"/>
    </source>
</evidence>
<reference evidence="6" key="1">
    <citation type="submission" date="2021-03" db="EMBL/GenBank/DDBJ databases">
        <title>Actinotalea soli sp. nov., isolated from soil.</title>
        <authorList>
            <person name="Ping W."/>
            <person name="Zhang J."/>
        </authorList>
    </citation>
    <scope>NUCLEOTIDE SEQUENCE</scope>
    <source>
        <strain evidence="6">BY-33</strain>
    </source>
</reference>
<dbReference type="Pfam" id="PF13476">
    <property type="entry name" value="AAA_23"/>
    <property type="match status" value="1"/>
</dbReference>
<feature type="coiled-coil region" evidence="4">
    <location>
        <begin position="259"/>
        <end position="320"/>
    </location>
</feature>
<name>A0A939LSN3_9CELL</name>
<keyword evidence="4" id="KW-0175">Coiled coil</keyword>
<dbReference type="InterPro" id="IPR038729">
    <property type="entry name" value="Rad50/SbcC_AAA"/>
</dbReference>
<dbReference type="PANTHER" id="PTHR32114">
    <property type="entry name" value="ABC TRANSPORTER ABCH.3"/>
    <property type="match status" value="1"/>
</dbReference>
<dbReference type="AlphaFoldDB" id="A0A939LSN3"/>
<feature type="domain" description="Rad50/SbcC-type AAA" evidence="5">
    <location>
        <begin position="6"/>
        <end position="187"/>
    </location>
</feature>
<proteinExistence type="inferred from homology"/>
<keyword evidence="7" id="KW-1185">Reference proteome</keyword>
<evidence type="ECO:0000256" key="4">
    <source>
        <dbReference type="SAM" id="Coils"/>
    </source>
</evidence>
<dbReference type="SUPFAM" id="SSF52540">
    <property type="entry name" value="P-loop containing nucleoside triphosphate hydrolases"/>
    <property type="match status" value="1"/>
</dbReference>
<evidence type="ECO:0000259" key="5">
    <source>
        <dbReference type="Pfam" id="PF13476"/>
    </source>
</evidence>
<comment type="subunit">
    <text evidence="2">Heterodimer of SbcC and SbcD.</text>
</comment>
<organism evidence="6 7">
    <name type="scientific">Actinotalea soli</name>
    <dbReference type="NCBI Taxonomy" id="2819234"/>
    <lineage>
        <taxon>Bacteria</taxon>
        <taxon>Bacillati</taxon>
        <taxon>Actinomycetota</taxon>
        <taxon>Actinomycetes</taxon>
        <taxon>Micrococcales</taxon>
        <taxon>Cellulomonadaceae</taxon>
        <taxon>Actinotalea</taxon>
    </lineage>
</organism>
<comment type="similarity">
    <text evidence="1">Belongs to the SMC family. SbcC subfamily.</text>
</comment>
<protein>
    <recommendedName>
        <fullName evidence="3">Nuclease SbcCD subunit C</fullName>
    </recommendedName>
</protein>
<dbReference type="PANTHER" id="PTHR32114:SF2">
    <property type="entry name" value="ABC TRANSPORTER ABCH.3"/>
    <property type="match status" value="1"/>
</dbReference>
<dbReference type="Pfam" id="PF13558">
    <property type="entry name" value="SbcC_Walker_B"/>
    <property type="match status" value="1"/>
</dbReference>
<comment type="caution">
    <text evidence="6">The sequence shown here is derived from an EMBL/GenBank/DDBJ whole genome shotgun (WGS) entry which is preliminary data.</text>
</comment>
<evidence type="ECO:0000313" key="7">
    <source>
        <dbReference type="Proteomes" id="UP000664209"/>
    </source>
</evidence>
<evidence type="ECO:0000313" key="6">
    <source>
        <dbReference type="EMBL" id="MBO1751369.1"/>
    </source>
</evidence>